<dbReference type="GO" id="GO:0005739">
    <property type="term" value="C:mitochondrion"/>
    <property type="evidence" value="ECO:0007669"/>
    <property type="project" value="TreeGrafter"/>
</dbReference>
<dbReference type="GO" id="GO:0140053">
    <property type="term" value="P:mitochondrial gene expression"/>
    <property type="evidence" value="ECO:0007669"/>
    <property type="project" value="TreeGrafter"/>
</dbReference>
<dbReference type="AlphaFoldDB" id="A0A0C9Y6J8"/>
<accession>A0A0C9Y6J8</accession>
<dbReference type="Gene3D" id="1.25.40.10">
    <property type="entry name" value="Tetratricopeptide repeat domain"/>
    <property type="match status" value="1"/>
</dbReference>
<gene>
    <name evidence="1" type="ORF">K443DRAFT_671507</name>
</gene>
<dbReference type="OrthoDB" id="185373at2759"/>
<evidence type="ECO:0000313" key="2">
    <source>
        <dbReference type="Proteomes" id="UP000054477"/>
    </source>
</evidence>
<evidence type="ECO:0000313" key="1">
    <source>
        <dbReference type="EMBL" id="KIK09614.1"/>
    </source>
</evidence>
<dbReference type="InterPro" id="IPR011990">
    <property type="entry name" value="TPR-like_helical_dom_sf"/>
</dbReference>
<dbReference type="HOGENOM" id="CLU_017664_0_0_1"/>
<dbReference type="PANTHER" id="PTHR47938">
    <property type="entry name" value="RESPIRATORY COMPLEX I CHAPERONE (CIA84), PUTATIVE (AFU_ORTHOLOGUE AFUA_2G06020)-RELATED"/>
    <property type="match status" value="1"/>
</dbReference>
<organism evidence="1 2">
    <name type="scientific">Laccaria amethystina LaAM-08-1</name>
    <dbReference type="NCBI Taxonomy" id="1095629"/>
    <lineage>
        <taxon>Eukaryota</taxon>
        <taxon>Fungi</taxon>
        <taxon>Dikarya</taxon>
        <taxon>Basidiomycota</taxon>
        <taxon>Agaricomycotina</taxon>
        <taxon>Agaricomycetes</taxon>
        <taxon>Agaricomycetidae</taxon>
        <taxon>Agaricales</taxon>
        <taxon>Agaricineae</taxon>
        <taxon>Hydnangiaceae</taxon>
        <taxon>Laccaria</taxon>
    </lineage>
</organism>
<dbReference type="Proteomes" id="UP000054477">
    <property type="component" value="Unassembled WGS sequence"/>
</dbReference>
<dbReference type="PANTHER" id="PTHR47938:SF35">
    <property type="entry name" value="PENTATRICOPEPTIDE REPEAT-CONTAINING PROTEIN 4, MITOCHONDRIAL-RELATED"/>
    <property type="match status" value="1"/>
</dbReference>
<dbReference type="EMBL" id="KN838538">
    <property type="protein sequence ID" value="KIK09614.1"/>
    <property type="molecule type" value="Genomic_DNA"/>
</dbReference>
<reference evidence="2" key="2">
    <citation type="submission" date="2015-01" db="EMBL/GenBank/DDBJ databases">
        <title>Evolutionary Origins and Diversification of the Mycorrhizal Mutualists.</title>
        <authorList>
            <consortium name="DOE Joint Genome Institute"/>
            <consortium name="Mycorrhizal Genomics Consortium"/>
            <person name="Kohler A."/>
            <person name="Kuo A."/>
            <person name="Nagy L.G."/>
            <person name="Floudas D."/>
            <person name="Copeland A."/>
            <person name="Barry K.W."/>
            <person name="Cichocki N."/>
            <person name="Veneault-Fourrey C."/>
            <person name="LaButti K."/>
            <person name="Lindquist E.A."/>
            <person name="Lipzen A."/>
            <person name="Lundell T."/>
            <person name="Morin E."/>
            <person name="Murat C."/>
            <person name="Riley R."/>
            <person name="Ohm R."/>
            <person name="Sun H."/>
            <person name="Tunlid A."/>
            <person name="Henrissat B."/>
            <person name="Grigoriev I.V."/>
            <person name="Hibbett D.S."/>
            <person name="Martin F."/>
        </authorList>
    </citation>
    <scope>NUCLEOTIDE SEQUENCE [LARGE SCALE GENOMIC DNA]</scope>
    <source>
        <strain evidence="2">LaAM-08-1</strain>
    </source>
</reference>
<name>A0A0C9Y6J8_9AGAR</name>
<sequence length="796" mass="89808">MWAVFRSPATRTAALRVFSTFHPVKVASRPIQAKKCIEALQKSTHDKLWTLIMALWSANKTPELSRALRDNGLSMNNFNEWRDILAENDITKAVSVIEQRGYKVRLPDVNPEDPNENMARLPDLPSWVVLYLVGYKVRTPAHASGPLMDLVYSHLDGAPVQVQGPLLILTTIHLARFNLLLPLRRIVESFLSIPLFQSSVEFNLFLRAMSCIPYRSVENANNIVSIVRAMDARQLKLQPETFDALLNDRFLTLQLTKFLRERMVREGYTPKAAQLEAYLRFFAKDGAIHNAKDYFDAIHYRTTEQGPSPEPVHPSQNPQYRANTLFLGAHDDRASAFKFLHDLRVEGSSEAKPSSRPATERRVSHLVHKRNADIYDFTAALSVAAKDLTTNSKQLVKIFQRMMSSVRPTVATYTIMIRGLLLRKDFHNAVRHWNILLKTGLTIDKMALTAGLQALTRIGHPHAAFALLEKYAKRPRDGDELIDEFRSPHPVQLTPVSMNDFLVALNRIARPDVVFKMWDYMGDLYGIYPNSETLSIVLQSARLACKLDDSFSGTVAELALHNPFRKRKPQGVLSREDAVRSVESVLGQKNLKKYQSSIWNDQTPFDAARKVFLQALFGMDTSKRLLNTQPPANAVRDSFDADASPGIGFPSLRTRTYQFVPPPDLYLLSPSTQERKPHFPQIVVTNANCFNYITLIGLSNASSSHVGEIPLVLAWMRALSIQPSSSTLAVALMLWYEVSVQAPLVEKLSGGPERGEYARLVEWVRAWVGDYRVPDAQLLAKWGGIIRKMRTSGEGR</sequence>
<reference evidence="1 2" key="1">
    <citation type="submission" date="2014-04" db="EMBL/GenBank/DDBJ databases">
        <authorList>
            <consortium name="DOE Joint Genome Institute"/>
            <person name="Kuo A."/>
            <person name="Kohler A."/>
            <person name="Nagy L.G."/>
            <person name="Floudas D."/>
            <person name="Copeland A."/>
            <person name="Barry K.W."/>
            <person name="Cichocki N."/>
            <person name="Veneault-Fourrey C."/>
            <person name="LaButti K."/>
            <person name="Lindquist E.A."/>
            <person name="Lipzen A."/>
            <person name="Lundell T."/>
            <person name="Morin E."/>
            <person name="Murat C."/>
            <person name="Sun H."/>
            <person name="Tunlid A."/>
            <person name="Henrissat B."/>
            <person name="Grigoriev I.V."/>
            <person name="Hibbett D.S."/>
            <person name="Martin F."/>
            <person name="Nordberg H.P."/>
            <person name="Cantor M.N."/>
            <person name="Hua S.X."/>
        </authorList>
    </citation>
    <scope>NUCLEOTIDE SEQUENCE [LARGE SCALE GENOMIC DNA]</scope>
    <source>
        <strain evidence="1 2">LaAM-08-1</strain>
    </source>
</reference>
<keyword evidence="2" id="KW-1185">Reference proteome</keyword>
<dbReference type="STRING" id="1095629.A0A0C9Y6J8"/>
<dbReference type="GO" id="GO:0003729">
    <property type="term" value="F:mRNA binding"/>
    <property type="evidence" value="ECO:0007669"/>
    <property type="project" value="TreeGrafter"/>
</dbReference>
<proteinExistence type="predicted"/>
<protein>
    <submittedName>
        <fullName evidence="1">Uncharacterized protein</fullName>
    </submittedName>
</protein>